<feature type="domain" description="Bifunctional inhibitor/plant lipid transfer protein/seed storage helical" evidence="13">
    <location>
        <begin position="28"/>
        <end position="105"/>
    </location>
</feature>
<keyword evidence="7" id="KW-0446">Lipid-binding</keyword>
<sequence length="197" mass="19436">MAPKGVEMGIVMILVAMLWNGAAGQSGCTKVLMGLSPCLNFVTGNSSTPSSSCCSQLSNVVQSQPRCLCSMLNGGGASLGVNINQTLALTLPGACNVQTPAVSQCNAAASGPTASAATPASAPVGSPADSIPSDSSDETPETPTTSSESNNPSAGTGSKTFPSTDGTSSGGSIIRSPLQVALFLLFIISSASTATLF</sequence>
<feature type="region of interest" description="Disordered" evidence="11">
    <location>
        <begin position="116"/>
        <end position="170"/>
    </location>
</feature>
<feature type="chain" id="PRO_5029776781" description="Bifunctional inhibitor/plant lipid transfer protein/seed storage helical domain-containing protein" evidence="12">
    <location>
        <begin position="25"/>
        <end position="197"/>
    </location>
</feature>
<keyword evidence="3" id="KW-0813">Transport</keyword>
<dbReference type="EMBL" id="BJWL01000013">
    <property type="protein sequence ID" value="GFY98808.1"/>
    <property type="molecule type" value="Genomic_DNA"/>
</dbReference>
<keyword evidence="15" id="KW-1185">Reference proteome</keyword>
<keyword evidence="5" id="KW-0472">Membrane</keyword>
<comment type="similarity">
    <text evidence="2">Belongs to the plant LTP family.</text>
</comment>
<dbReference type="SUPFAM" id="SSF47699">
    <property type="entry name" value="Bifunctional inhibitor/lipid-transfer protein/seed storage 2S albumin"/>
    <property type="match status" value="1"/>
</dbReference>
<dbReference type="InterPro" id="IPR043325">
    <property type="entry name" value="LTSS"/>
</dbReference>
<evidence type="ECO:0000256" key="7">
    <source>
        <dbReference type="ARBA" id="ARBA00023121"/>
    </source>
</evidence>
<evidence type="ECO:0000256" key="1">
    <source>
        <dbReference type="ARBA" id="ARBA00004609"/>
    </source>
</evidence>
<dbReference type="CDD" id="cd00010">
    <property type="entry name" value="AAI_LTSS"/>
    <property type="match status" value="1"/>
</dbReference>
<dbReference type="GO" id="GO:0098552">
    <property type="term" value="C:side of membrane"/>
    <property type="evidence" value="ECO:0007669"/>
    <property type="project" value="UniProtKB-KW"/>
</dbReference>
<accession>A0A7J0FJC9</accession>
<comment type="subcellular location">
    <subcellularLocation>
        <location evidence="1">Cell membrane</location>
        <topology evidence="1">Lipid-anchor</topology>
        <topology evidence="1">GPI-anchor</topology>
    </subcellularLocation>
</comment>
<comment type="caution">
    <text evidence="14">The sequence shown here is derived from an EMBL/GenBank/DDBJ whole genome shotgun (WGS) entry which is preliminary data.</text>
</comment>
<dbReference type="GO" id="GO:0006869">
    <property type="term" value="P:lipid transport"/>
    <property type="evidence" value="ECO:0007669"/>
    <property type="project" value="InterPro"/>
</dbReference>
<evidence type="ECO:0000256" key="2">
    <source>
        <dbReference type="ARBA" id="ARBA00009748"/>
    </source>
</evidence>
<evidence type="ECO:0000256" key="12">
    <source>
        <dbReference type="SAM" id="SignalP"/>
    </source>
</evidence>
<evidence type="ECO:0000256" key="5">
    <source>
        <dbReference type="ARBA" id="ARBA00022622"/>
    </source>
</evidence>
<keyword evidence="5" id="KW-0336">GPI-anchor</keyword>
<organism evidence="14 15">
    <name type="scientific">Actinidia rufa</name>
    <dbReference type="NCBI Taxonomy" id="165716"/>
    <lineage>
        <taxon>Eukaryota</taxon>
        <taxon>Viridiplantae</taxon>
        <taxon>Streptophyta</taxon>
        <taxon>Embryophyta</taxon>
        <taxon>Tracheophyta</taxon>
        <taxon>Spermatophyta</taxon>
        <taxon>Magnoliopsida</taxon>
        <taxon>eudicotyledons</taxon>
        <taxon>Gunneridae</taxon>
        <taxon>Pentapetalae</taxon>
        <taxon>asterids</taxon>
        <taxon>Ericales</taxon>
        <taxon>Actinidiaceae</taxon>
        <taxon>Actinidia</taxon>
    </lineage>
</organism>
<dbReference type="Proteomes" id="UP000585474">
    <property type="component" value="Unassembled WGS sequence"/>
</dbReference>
<keyword evidence="6 12" id="KW-0732">Signal</keyword>
<feature type="signal peptide" evidence="12">
    <location>
        <begin position="1"/>
        <end position="24"/>
    </location>
</feature>
<dbReference type="InterPro" id="IPR036312">
    <property type="entry name" value="Bifun_inhib/LTP/seed_sf"/>
</dbReference>
<dbReference type="AlphaFoldDB" id="A0A7J0FJC9"/>
<proteinExistence type="inferred from homology"/>
<keyword evidence="4" id="KW-1003">Cell membrane</keyword>
<dbReference type="PRINTS" id="PR00382">
    <property type="entry name" value="LIPIDTRNSFER"/>
</dbReference>
<dbReference type="SMART" id="SM00499">
    <property type="entry name" value="AAI"/>
    <property type="match status" value="1"/>
</dbReference>
<dbReference type="GO" id="GO:0008289">
    <property type="term" value="F:lipid binding"/>
    <property type="evidence" value="ECO:0007669"/>
    <property type="project" value="UniProtKB-KW"/>
</dbReference>
<keyword evidence="10" id="KW-0449">Lipoprotein</keyword>
<evidence type="ECO:0000259" key="13">
    <source>
        <dbReference type="SMART" id="SM00499"/>
    </source>
</evidence>
<reference evidence="14 15" key="1">
    <citation type="submission" date="2019-07" db="EMBL/GenBank/DDBJ databases">
        <title>De Novo Assembly of kiwifruit Actinidia rufa.</title>
        <authorList>
            <person name="Sugita-Konishi S."/>
            <person name="Sato K."/>
            <person name="Mori E."/>
            <person name="Abe Y."/>
            <person name="Kisaki G."/>
            <person name="Hamano K."/>
            <person name="Suezawa K."/>
            <person name="Otani M."/>
            <person name="Fukuda T."/>
            <person name="Manabe T."/>
            <person name="Gomi K."/>
            <person name="Tabuchi M."/>
            <person name="Akimitsu K."/>
            <person name="Kataoka I."/>
        </authorList>
    </citation>
    <scope>NUCLEOTIDE SEQUENCE [LARGE SCALE GENOMIC DNA]</scope>
    <source>
        <strain evidence="15">cv. Fuchu</strain>
    </source>
</reference>
<evidence type="ECO:0000313" key="15">
    <source>
        <dbReference type="Proteomes" id="UP000585474"/>
    </source>
</evidence>
<evidence type="ECO:0000256" key="4">
    <source>
        <dbReference type="ARBA" id="ARBA00022475"/>
    </source>
</evidence>
<name>A0A7J0FJC9_9ERIC</name>
<evidence type="ECO:0000256" key="11">
    <source>
        <dbReference type="SAM" id="MobiDB-lite"/>
    </source>
</evidence>
<evidence type="ECO:0000256" key="9">
    <source>
        <dbReference type="ARBA" id="ARBA00023180"/>
    </source>
</evidence>
<protein>
    <recommendedName>
        <fullName evidence="13">Bifunctional inhibitor/plant lipid transfer protein/seed storage helical domain-containing protein</fullName>
    </recommendedName>
</protein>
<evidence type="ECO:0000256" key="6">
    <source>
        <dbReference type="ARBA" id="ARBA00022729"/>
    </source>
</evidence>
<dbReference type="PANTHER" id="PTHR33044">
    <property type="entry name" value="BIFUNCTIONAL INHIBITOR/LIPID-TRANSFER PROTEIN/SEED STORAGE 2S ALBUMIN SUPERFAMILY PROTEIN-RELATED"/>
    <property type="match status" value="1"/>
</dbReference>
<evidence type="ECO:0000256" key="8">
    <source>
        <dbReference type="ARBA" id="ARBA00023157"/>
    </source>
</evidence>
<dbReference type="FunFam" id="1.10.110.10:FF:000001">
    <property type="entry name" value="Bifunctional inhibitor/lipid-transfer protein/seed storage 2S albumin superfamily protein"/>
    <property type="match status" value="1"/>
</dbReference>
<evidence type="ECO:0000256" key="10">
    <source>
        <dbReference type="ARBA" id="ARBA00023288"/>
    </source>
</evidence>
<dbReference type="OrthoDB" id="911994at2759"/>
<dbReference type="GO" id="GO:0005886">
    <property type="term" value="C:plasma membrane"/>
    <property type="evidence" value="ECO:0007669"/>
    <property type="project" value="UniProtKB-SubCell"/>
</dbReference>
<keyword evidence="9" id="KW-0325">Glycoprotein</keyword>
<keyword evidence="8" id="KW-1015">Disulfide bond</keyword>
<dbReference type="Pfam" id="PF14368">
    <property type="entry name" value="LTP_2"/>
    <property type="match status" value="1"/>
</dbReference>
<feature type="compositionally biased region" description="Low complexity" evidence="11">
    <location>
        <begin position="141"/>
        <end position="153"/>
    </location>
</feature>
<dbReference type="InterPro" id="IPR016140">
    <property type="entry name" value="Bifunc_inhib/LTP/seed_store"/>
</dbReference>
<evidence type="ECO:0000313" key="14">
    <source>
        <dbReference type="EMBL" id="GFY98808.1"/>
    </source>
</evidence>
<dbReference type="Gene3D" id="1.10.110.10">
    <property type="entry name" value="Plant lipid-transfer and hydrophobic proteins"/>
    <property type="match status" value="1"/>
</dbReference>
<dbReference type="InterPro" id="IPR000528">
    <property type="entry name" value="Plant_nsLTP"/>
</dbReference>
<evidence type="ECO:0000256" key="3">
    <source>
        <dbReference type="ARBA" id="ARBA00022448"/>
    </source>
</evidence>
<feature type="compositionally biased region" description="Low complexity" evidence="11">
    <location>
        <begin position="116"/>
        <end position="134"/>
    </location>
</feature>
<gene>
    <name evidence="14" type="ORF">Acr_13g0002090</name>
</gene>